<reference evidence="4 6" key="2">
    <citation type="journal article" date="2013" name="Nature">
        <title>Insights into bilaterian evolution from three spiralian genomes.</title>
        <authorList>
            <person name="Simakov O."/>
            <person name="Marletaz F."/>
            <person name="Cho S.J."/>
            <person name="Edsinger-Gonzales E."/>
            <person name="Havlak P."/>
            <person name="Hellsten U."/>
            <person name="Kuo D.H."/>
            <person name="Larsson T."/>
            <person name="Lv J."/>
            <person name="Arendt D."/>
            <person name="Savage R."/>
            <person name="Osoegawa K."/>
            <person name="de Jong P."/>
            <person name="Grimwood J."/>
            <person name="Chapman J.A."/>
            <person name="Shapiro H."/>
            <person name="Aerts A."/>
            <person name="Otillar R.P."/>
            <person name="Terry A.Y."/>
            <person name="Boore J.L."/>
            <person name="Grigoriev I.V."/>
            <person name="Lindberg D.R."/>
            <person name="Seaver E.C."/>
            <person name="Weisblat D.A."/>
            <person name="Putnam N.H."/>
            <person name="Rokhsar D.S."/>
        </authorList>
    </citation>
    <scope>NUCLEOTIDE SEQUENCE</scope>
    <source>
        <strain evidence="4 6">I ESC-2004</strain>
    </source>
</reference>
<dbReference type="EMBL" id="AMQN01004373">
    <property type="status" value="NOT_ANNOTATED_CDS"/>
    <property type="molecule type" value="Genomic_DNA"/>
</dbReference>
<keyword evidence="2" id="KW-0472">Membrane</keyword>
<dbReference type="Proteomes" id="UP000014760">
    <property type="component" value="Unassembled WGS sequence"/>
</dbReference>
<proteinExistence type="predicted"/>
<evidence type="ECO:0000256" key="1">
    <source>
        <dbReference type="SAM" id="MobiDB-lite"/>
    </source>
</evidence>
<evidence type="ECO:0000313" key="6">
    <source>
        <dbReference type="Proteomes" id="UP000014760"/>
    </source>
</evidence>
<feature type="region of interest" description="Disordered" evidence="1">
    <location>
        <begin position="184"/>
        <end position="230"/>
    </location>
</feature>
<evidence type="ECO:0000256" key="3">
    <source>
        <dbReference type="SAM" id="SignalP"/>
    </source>
</evidence>
<feature type="transmembrane region" description="Helical" evidence="2">
    <location>
        <begin position="154"/>
        <end position="177"/>
    </location>
</feature>
<feature type="chain" id="PRO_5008789161" description="SEA domain-containing protein" evidence="3">
    <location>
        <begin position="19"/>
        <end position="320"/>
    </location>
</feature>
<feature type="compositionally biased region" description="Basic residues" evidence="1">
    <location>
        <begin position="272"/>
        <end position="287"/>
    </location>
</feature>
<dbReference type="AlphaFoldDB" id="R7VJN5"/>
<accession>R7VJN5</accession>
<feature type="compositionally biased region" description="Polar residues" evidence="1">
    <location>
        <begin position="299"/>
        <end position="320"/>
    </location>
</feature>
<keyword evidence="2" id="KW-0812">Transmembrane</keyword>
<evidence type="ECO:0008006" key="7">
    <source>
        <dbReference type="Google" id="ProtNLM"/>
    </source>
</evidence>
<organism evidence="4">
    <name type="scientific">Capitella teleta</name>
    <name type="common">Polychaete worm</name>
    <dbReference type="NCBI Taxonomy" id="283909"/>
    <lineage>
        <taxon>Eukaryota</taxon>
        <taxon>Metazoa</taxon>
        <taxon>Spiralia</taxon>
        <taxon>Lophotrochozoa</taxon>
        <taxon>Annelida</taxon>
        <taxon>Polychaeta</taxon>
        <taxon>Sedentaria</taxon>
        <taxon>Scolecida</taxon>
        <taxon>Capitellidae</taxon>
        <taxon>Capitella</taxon>
    </lineage>
</organism>
<reference evidence="6" key="1">
    <citation type="submission" date="2012-12" db="EMBL/GenBank/DDBJ databases">
        <authorList>
            <person name="Hellsten U."/>
            <person name="Grimwood J."/>
            <person name="Chapman J.A."/>
            <person name="Shapiro H."/>
            <person name="Aerts A."/>
            <person name="Otillar R.P."/>
            <person name="Terry A.Y."/>
            <person name="Boore J.L."/>
            <person name="Simakov O."/>
            <person name="Marletaz F."/>
            <person name="Cho S.-J."/>
            <person name="Edsinger-Gonzales E."/>
            <person name="Havlak P."/>
            <person name="Kuo D.-H."/>
            <person name="Larsson T."/>
            <person name="Lv J."/>
            <person name="Arendt D."/>
            <person name="Savage R."/>
            <person name="Osoegawa K."/>
            <person name="de Jong P."/>
            <person name="Lindberg D.R."/>
            <person name="Seaver E.C."/>
            <person name="Weisblat D.A."/>
            <person name="Putnam N.H."/>
            <person name="Grigoriev I.V."/>
            <person name="Rokhsar D.S."/>
        </authorList>
    </citation>
    <scope>NUCLEOTIDE SEQUENCE</scope>
    <source>
        <strain evidence="6">I ESC-2004</strain>
    </source>
</reference>
<feature type="region of interest" description="Disordered" evidence="1">
    <location>
        <begin position="255"/>
        <end position="320"/>
    </location>
</feature>
<dbReference type="OMA" id="HKTHASK"/>
<dbReference type="EMBL" id="KB293367">
    <property type="protein sequence ID" value="ELU16060.1"/>
    <property type="molecule type" value="Genomic_DNA"/>
</dbReference>
<feature type="signal peptide" evidence="3">
    <location>
        <begin position="1"/>
        <end position="18"/>
    </location>
</feature>
<dbReference type="HOGENOM" id="CLU_869424_0_0_1"/>
<keyword evidence="2" id="KW-1133">Transmembrane helix</keyword>
<gene>
    <name evidence="4" type="ORF">CAPTEDRAFT_199852</name>
</gene>
<evidence type="ECO:0000313" key="4">
    <source>
        <dbReference type="EMBL" id="ELU16060.1"/>
    </source>
</evidence>
<reference evidence="5" key="3">
    <citation type="submission" date="2015-06" db="UniProtKB">
        <authorList>
            <consortium name="EnsemblMetazoa"/>
        </authorList>
    </citation>
    <scope>IDENTIFICATION</scope>
</reference>
<evidence type="ECO:0000313" key="5">
    <source>
        <dbReference type="EnsemblMetazoa" id="CapteP199852"/>
    </source>
</evidence>
<protein>
    <recommendedName>
        <fullName evidence="7">SEA domain-containing protein</fullName>
    </recommendedName>
</protein>
<evidence type="ECO:0000256" key="2">
    <source>
        <dbReference type="SAM" id="Phobius"/>
    </source>
</evidence>
<dbReference type="EnsemblMetazoa" id="CapteT199852">
    <property type="protein sequence ID" value="CapteP199852"/>
    <property type="gene ID" value="CapteG199852"/>
</dbReference>
<sequence>MKKLVLLVFAGLFRISLASTENEEIEKNSISVKFYSLTADKWSDKSSGFREVLASAASDECAQNYLSEFSLSNVVIKSSSVEDKYYLSVSYYLTFNPSTPPAVRNVTSYVVNKEALKAISMSARHDLDDVVGKYIVDIGGEEFSPPPDTKYNTIMIPIVFALLIGVIVAAISCYCYSERRKRQTVKRQNDVEGSPKSKVGPAPPPPEAPTNGRPMTAKEKSRTTKKPSNFFRAEEDIQYGVYDECEMPHVTTRAHALPPLTADECETDAESKKRKKKKSKKSKRSKSKDKDDDLEQLQKRSSNVTDSSVGNLSNTASTEL</sequence>
<name>R7VJN5_CAPTE</name>
<keyword evidence="3" id="KW-0732">Signal</keyword>
<keyword evidence="6" id="KW-1185">Reference proteome</keyword>